<organism evidence="1 2">
    <name type="scientific">Panagrolaimus sp. JU765</name>
    <dbReference type="NCBI Taxonomy" id="591449"/>
    <lineage>
        <taxon>Eukaryota</taxon>
        <taxon>Metazoa</taxon>
        <taxon>Ecdysozoa</taxon>
        <taxon>Nematoda</taxon>
        <taxon>Chromadorea</taxon>
        <taxon>Rhabditida</taxon>
        <taxon>Tylenchina</taxon>
        <taxon>Panagrolaimomorpha</taxon>
        <taxon>Panagrolaimoidea</taxon>
        <taxon>Panagrolaimidae</taxon>
        <taxon>Panagrolaimus</taxon>
    </lineage>
</organism>
<reference evidence="2" key="1">
    <citation type="submission" date="2022-11" db="UniProtKB">
        <authorList>
            <consortium name="WormBaseParasite"/>
        </authorList>
    </citation>
    <scope>IDENTIFICATION</scope>
</reference>
<accession>A0AC34RK40</accession>
<name>A0AC34RK40_9BILA</name>
<dbReference type="Proteomes" id="UP000887576">
    <property type="component" value="Unplaced"/>
</dbReference>
<proteinExistence type="predicted"/>
<sequence>MKTIIFFFLAVLFGQSFANRQNHFGNPCYLCDCFVKYDDRDQKLNSVPYKVASKGYDTTEDQCIAACLDDENCKSVVYAFVGGRNIFACELYDEADTKDLIYTPYTNMYIKRVSKCPKSTNYLRPLELIEGNDSVVERKRKYIRLQQKLNPFHHGK</sequence>
<evidence type="ECO:0000313" key="2">
    <source>
        <dbReference type="WBParaSite" id="JU765_v2.g7365.t1"/>
    </source>
</evidence>
<evidence type="ECO:0000313" key="1">
    <source>
        <dbReference type="Proteomes" id="UP000887576"/>
    </source>
</evidence>
<protein>
    <submittedName>
        <fullName evidence="2">Apple domain-containing protein</fullName>
    </submittedName>
</protein>
<dbReference type="WBParaSite" id="JU765_v2.g7365.t1">
    <property type="protein sequence ID" value="JU765_v2.g7365.t1"/>
    <property type="gene ID" value="JU765_v2.g7365"/>
</dbReference>